<dbReference type="GO" id="GO:0016740">
    <property type="term" value="F:transferase activity"/>
    <property type="evidence" value="ECO:0007669"/>
    <property type="project" value="UniProtKB-KW"/>
</dbReference>
<keyword evidence="3" id="KW-1185">Reference proteome</keyword>
<comment type="similarity">
    <text evidence="1">Belongs to the transferase hexapeptide repeat family.</text>
</comment>
<evidence type="ECO:0000313" key="2">
    <source>
        <dbReference type="EMBL" id="RYT80135.1"/>
    </source>
</evidence>
<evidence type="ECO:0000313" key="3">
    <source>
        <dbReference type="Proteomes" id="UP000291191"/>
    </source>
</evidence>
<accession>A0A4Q5HDF0</accession>
<dbReference type="PANTHER" id="PTHR43300:SF7">
    <property type="entry name" value="UDP-N-ACETYLBACILLOSAMINE N-ACETYLTRANSFERASE"/>
    <property type="match status" value="1"/>
</dbReference>
<name>A0A4Q5HDF0_9BACE</name>
<reference evidence="2 3" key="1">
    <citation type="journal article" date="2019" name="Science, e1252229">
        <title>Invertible promoters mediate bacterial phase variation, antibiotic resistance, and host adaptation in the gut.</title>
        <authorList>
            <person name="Jiang X."/>
            <person name="Hall A.B."/>
            <person name="Arthur T.D."/>
            <person name="Plichta D.R."/>
            <person name="Covington C.T."/>
            <person name="Poyet M."/>
            <person name="Crothers J."/>
            <person name="Moses P.L."/>
            <person name="Tolonen A.C."/>
            <person name="Vlamakis H."/>
            <person name="Alm E.J."/>
            <person name="Xavier R.J."/>
        </authorList>
    </citation>
    <scope>NUCLEOTIDE SEQUENCE [LARGE SCALE GENOMIC DNA]</scope>
    <source>
        <strain evidence="3">bf_0095</strain>
    </source>
</reference>
<organism evidence="2 3">
    <name type="scientific">Bacteroides intestinalis</name>
    <dbReference type="NCBI Taxonomy" id="329854"/>
    <lineage>
        <taxon>Bacteria</taxon>
        <taxon>Pseudomonadati</taxon>
        <taxon>Bacteroidota</taxon>
        <taxon>Bacteroidia</taxon>
        <taxon>Bacteroidales</taxon>
        <taxon>Bacteroidaceae</taxon>
        <taxon>Bacteroides</taxon>
    </lineage>
</organism>
<dbReference type="PANTHER" id="PTHR43300">
    <property type="entry name" value="ACETYLTRANSFERASE"/>
    <property type="match status" value="1"/>
</dbReference>
<comment type="caution">
    <text evidence="2">The sequence shown here is derived from an EMBL/GenBank/DDBJ whole genome shotgun (WGS) entry which is preliminary data.</text>
</comment>
<proteinExistence type="inferred from homology"/>
<dbReference type="Gene3D" id="2.160.10.10">
    <property type="entry name" value="Hexapeptide repeat proteins"/>
    <property type="match status" value="1"/>
</dbReference>
<protein>
    <submittedName>
        <fullName evidence="2">Sialic acid O-acetyltransferase</fullName>
    </submittedName>
</protein>
<dbReference type="Proteomes" id="UP000291191">
    <property type="component" value="Unassembled WGS sequence"/>
</dbReference>
<dbReference type="InterPro" id="IPR011004">
    <property type="entry name" value="Trimer_LpxA-like_sf"/>
</dbReference>
<dbReference type="SUPFAM" id="SSF51161">
    <property type="entry name" value="Trimeric LpxA-like enzymes"/>
    <property type="match status" value="1"/>
</dbReference>
<dbReference type="EMBL" id="RCXO01000013">
    <property type="protein sequence ID" value="RYT80135.1"/>
    <property type="molecule type" value="Genomic_DNA"/>
</dbReference>
<dbReference type="OrthoDB" id="708224at2"/>
<dbReference type="RefSeq" id="WP_117692099.1">
    <property type="nucleotide sequence ID" value="NZ_JAQDGM010000019.1"/>
</dbReference>
<gene>
    <name evidence="2" type="ORF">EAJ06_11285</name>
</gene>
<evidence type="ECO:0000256" key="1">
    <source>
        <dbReference type="ARBA" id="ARBA00007274"/>
    </source>
</evidence>
<dbReference type="AlphaFoldDB" id="A0A4Q5HDF0"/>
<dbReference type="InterPro" id="IPR050179">
    <property type="entry name" value="Trans_hexapeptide_repeat"/>
</dbReference>
<sequence>MEKIIIIGGRGTAIVIADQICDARKRFNASIEVLGLALDDLSGGDSISGYQILCGIKDLYQKYGIYDDVKFLYSLYRPDCMDERTKILYDLNIPFEKFTNFIHPSVMLAKSAILGVGNVFLANVVVNCNAVIGNFNTVNSGTLLGHDIKIGDNNYFAGQVCVGSGLEIGDKNFFGLNTSIRNGISIGNSNIVGMSSNITKSVTDHKVLYGNPAVIKPQLNHIMR</sequence>
<keyword evidence="2" id="KW-0808">Transferase</keyword>